<evidence type="ECO:0000313" key="2">
    <source>
        <dbReference type="EMBL" id="TNU93944.1"/>
    </source>
</evidence>
<gene>
    <name evidence="2" type="ORF">FIC87_04005</name>
</gene>
<feature type="transmembrane region" description="Helical" evidence="1">
    <location>
        <begin position="24"/>
        <end position="46"/>
    </location>
</feature>
<accession>A0A5C5C438</accession>
<dbReference type="Proteomes" id="UP000312594">
    <property type="component" value="Unassembled WGS sequence"/>
</dbReference>
<dbReference type="EMBL" id="VEVP01000006">
    <property type="protein sequence ID" value="TNU93944.1"/>
    <property type="molecule type" value="Genomic_DNA"/>
</dbReference>
<keyword evidence="1" id="KW-0812">Transmembrane</keyword>
<keyword evidence="1" id="KW-1133">Transmembrane helix</keyword>
<proteinExistence type="predicted"/>
<organism evidence="2 3">
    <name type="scientific">Eggerthella lenta</name>
    <name type="common">Eubacterium lentum</name>
    <dbReference type="NCBI Taxonomy" id="84112"/>
    <lineage>
        <taxon>Bacteria</taxon>
        <taxon>Bacillati</taxon>
        <taxon>Actinomycetota</taxon>
        <taxon>Coriobacteriia</taxon>
        <taxon>Eggerthellales</taxon>
        <taxon>Eggerthellaceae</taxon>
        <taxon>Eggerthella</taxon>
    </lineage>
</organism>
<feature type="transmembrane region" description="Helical" evidence="1">
    <location>
        <begin position="81"/>
        <end position="103"/>
    </location>
</feature>
<protein>
    <submittedName>
        <fullName evidence="2">Uncharacterized protein</fullName>
    </submittedName>
</protein>
<reference evidence="2 3" key="1">
    <citation type="journal article" date="2005" name="Appl. Environ. Microbiol.">
        <title>Intestinal bacterial communities that produce active estrogen-like compounds enterodiol and enterolactone in humans.</title>
        <authorList>
            <person name="Clavel T."/>
            <person name="Henderson G."/>
            <person name="Alpert C.A."/>
            <person name="Philippe C."/>
            <person name="Rigottier-Gois L."/>
            <person name="Dore J."/>
            <person name="Blaut M."/>
        </authorList>
    </citation>
    <scope>NUCLEOTIDE SEQUENCE [LARGE SCALE GENOMIC DNA]</scope>
    <source>
        <strain evidence="2 3">SECO-MT75m2</strain>
    </source>
</reference>
<sequence length="128" mass="12647">MDTEAGARAYGSDGDAAGTGTYRILVAICAVNGACAIALGALMMLAPSGQGWDASIVLALVAGGANAGTAALAAMGRSRRASAAIGLAAGALVVAWCAVELVFRANVMASGYLVIGLLQTAFAVQMRR</sequence>
<feature type="transmembrane region" description="Helical" evidence="1">
    <location>
        <begin position="109"/>
        <end position="126"/>
    </location>
</feature>
<evidence type="ECO:0000256" key="1">
    <source>
        <dbReference type="SAM" id="Phobius"/>
    </source>
</evidence>
<dbReference type="RefSeq" id="WP_139912224.1">
    <property type="nucleotide sequence ID" value="NZ_VEVP01000006.1"/>
</dbReference>
<feature type="transmembrane region" description="Helical" evidence="1">
    <location>
        <begin position="52"/>
        <end position="74"/>
    </location>
</feature>
<keyword evidence="1" id="KW-0472">Membrane</keyword>
<comment type="caution">
    <text evidence="2">The sequence shown here is derived from an EMBL/GenBank/DDBJ whole genome shotgun (WGS) entry which is preliminary data.</text>
</comment>
<dbReference type="AlphaFoldDB" id="A0A5C5C438"/>
<evidence type="ECO:0000313" key="3">
    <source>
        <dbReference type="Proteomes" id="UP000312594"/>
    </source>
</evidence>
<name>A0A5C5C438_EGGLN</name>